<dbReference type="GO" id="GO:0031119">
    <property type="term" value="P:tRNA pseudouridine synthesis"/>
    <property type="evidence" value="ECO:0007669"/>
    <property type="project" value="UniProtKB-UniRule"/>
</dbReference>
<dbReference type="EC" id="5.4.99.25" evidence="5"/>
<dbReference type="InterPro" id="IPR032819">
    <property type="entry name" value="TruB_C"/>
</dbReference>
<dbReference type="GO" id="GO:1990481">
    <property type="term" value="P:mRNA pseudouridine synthesis"/>
    <property type="evidence" value="ECO:0007669"/>
    <property type="project" value="TreeGrafter"/>
</dbReference>
<feature type="domain" description="tRNA pseudouridylate synthase B C-terminal" evidence="7">
    <location>
        <begin position="189"/>
        <end position="232"/>
    </location>
</feature>
<keyword evidence="4 5" id="KW-0413">Isomerase</keyword>
<dbReference type="FunFam" id="3.30.2350.10:FF:000011">
    <property type="entry name" value="tRNA pseudouridine synthase B"/>
    <property type="match status" value="1"/>
</dbReference>
<comment type="catalytic activity">
    <reaction evidence="1 5">
        <text>uridine(55) in tRNA = pseudouridine(55) in tRNA</text>
        <dbReference type="Rhea" id="RHEA:42532"/>
        <dbReference type="Rhea" id="RHEA-COMP:10101"/>
        <dbReference type="Rhea" id="RHEA-COMP:10102"/>
        <dbReference type="ChEBI" id="CHEBI:65314"/>
        <dbReference type="ChEBI" id="CHEBI:65315"/>
        <dbReference type="EC" id="5.4.99.25"/>
    </reaction>
</comment>
<keyword evidence="9" id="KW-1185">Reference proteome</keyword>
<evidence type="ECO:0000256" key="2">
    <source>
        <dbReference type="ARBA" id="ARBA00005642"/>
    </source>
</evidence>
<accession>A0A4Z0C079</accession>
<dbReference type="InterPro" id="IPR020103">
    <property type="entry name" value="PsdUridine_synth_cat_dom_sf"/>
</dbReference>
<comment type="function">
    <text evidence="5">Responsible for synthesis of pseudouridine from uracil-55 in the psi GC loop of transfer RNAs.</text>
</comment>
<evidence type="ECO:0000259" key="7">
    <source>
        <dbReference type="Pfam" id="PF16198"/>
    </source>
</evidence>
<dbReference type="PANTHER" id="PTHR13767:SF2">
    <property type="entry name" value="PSEUDOURIDYLATE SYNTHASE TRUB1"/>
    <property type="match status" value="1"/>
</dbReference>
<dbReference type="PANTHER" id="PTHR13767">
    <property type="entry name" value="TRNA-PSEUDOURIDINE SYNTHASE"/>
    <property type="match status" value="1"/>
</dbReference>
<dbReference type="GO" id="GO:0160148">
    <property type="term" value="F:tRNA pseudouridine(55) synthase activity"/>
    <property type="evidence" value="ECO:0007669"/>
    <property type="project" value="UniProtKB-EC"/>
</dbReference>
<dbReference type="SUPFAM" id="SSF55120">
    <property type="entry name" value="Pseudouridine synthase"/>
    <property type="match status" value="1"/>
</dbReference>
<evidence type="ECO:0000256" key="4">
    <source>
        <dbReference type="ARBA" id="ARBA00023235"/>
    </source>
</evidence>
<evidence type="ECO:0000256" key="3">
    <source>
        <dbReference type="ARBA" id="ARBA00022694"/>
    </source>
</evidence>
<organism evidence="8 9">
    <name type="scientific">Ramlibacter rhizophilus</name>
    <dbReference type="NCBI Taxonomy" id="1781167"/>
    <lineage>
        <taxon>Bacteria</taxon>
        <taxon>Pseudomonadati</taxon>
        <taxon>Pseudomonadota</taxon>
        <taxon>Betaproteobacteria</taxon>
        <taxon>Burkholderiales</taxon>
        <taxon>Comamonadaceae</taxon>
        <taxon>Ramlibacter</taxon>
    </lineage>
</organism>
<gene>
    <name evidence="5 8" type="primary">truB</name>
    <name evidence="8" type="ORF">EZ242_04090</name>
</gene>
<feature type="domain" description="Pseudouridine synthase II N-terminal" evidence="6">
    <location>
        <begin position="35"/>
        <end position="188"/>
    </location>
</feature>
<dbReference type="EMBL" id="SMLL01000001">
    <property type="protein sequence ID" value="TFZ04936.1"/>
    <property type="molecule type" value="Genomic_DNA"/>
</dbReference>
<evidence type="ECO:0000259" key="6">
    <source>
        <dbReference type="Pfam" id="PF01509"/>
    </source>
</evidence>
<dbReference type="GO" id="GO:0003723">
    <property type="term" value="F:RNA binding"/>
    <property type="evidence" value="ECO:0007669"/>
    <property type="project" value="InterPro"/>
</dbReference>
<keyword evidence="3 5" id="KW-0819">tRNA processing</keyword>
<comment type="caution">
    <text evidence="8">The sequence shown here is derived from an EMBL/GenBank/DDBJ whole genome shotgun (WGS) entry which is preliminary data.</text>
</comment>
<comment type="similarity">
    <text evidence="2 5">Belongs to the pseudouridine synthase TruB family. Type 1 subfamily.</text>
</comment>
<dbReference type="InterPro" id="IPR002501">
    <property type="entry name" value="PsdUridine_synth_N"/>
</dbReference>
<protein>
    <recommendedName>
        <fullName evidence="5">tRNA pseudouridine synthase B</fullName>
        <ecNumber evidence="5">5.4.99.25</ecNumber>
    </recommendedName>
    <alternativeName>
        <fullName evidence="5">tRNA pseudouridine(55) synthase</fullName>
        <shortName evidence="5">Psi55 synthase</shortName>
    </alternativeName>
    <alternativeName>
        <fullName evidence="5">tRNA pseudouridylate synthase</fullName>
    </alternativeName>
    <alternativeName>
        <fullName evidence="5">tRNA-uridine isomerase</fullName>
    </alternativeName>
</protein>
<name>A0A4Z0C079_9BURK</name>
<evidence type="ECO:0000256" key="1">
    <source>
        <dbReference type="ARBA" id="ARBA00000385"/>
    </source>
</evidence>
<dbReference type="NCBIfam" id="TIGR00431">
    <property type="entry name" value="TruB"/>
    <property type="match status" value="1"/>
</dbReference>
<dbReference type="HAMAP" id="MF_01080">
    <property type="entry name" value="TruB_bact"/>
    <property type="match status" value="1"/>
</dbReference>
<feature type="active site" description="Nucleophile" evidence="5">
    <location>
        <position position="50"/>
    </location>
</feature>
<evidence type="ECO:0000313" key="9">
    <source>
        <dbReference type="Proteomes" id="UP000297564"/>
    </source>
</evidence>
<dbReference type="OrthoDB" id="9802309at2"/>
<dbReference type="AlphaFoldDB" id="A0A4Z0C079"/>
<dbReference type="Pfam" id="PF01509">
    <property type="entry name" value="TruB_N"/>
    <property type="match status" value="1"/>
</dbReference>
<dbReference type="Gene3D" id="3.30.2350.10">
    <property type="entry name" value="Pseudouridine synthase"/>
    <property type="match status" value="1"/>
</dbReference>
<sequence length="373" mass="39625">MSAPRARVVRRPVHGVLLLDKPRGLSSNDALQKAKWLLRAEKAGHTGTLDPLATGVLPLCFGAATKFSQLQLEADKTYEAVAVLGVRTTTADAEGDVVEQRPVPAIDTAALDAVRQRFTGRIRQLPPMHSALKKDGKALYEYARAGQEVERAEREVSIHALELEWLGPNAEGHPALRIAARVSKGTYIRTLGEDIGLALGCGAYLSSLRRLATGHYDVAHCTTVEALEAMSEQDRLGCLLPPQSLLEGHAPVMLGSEDAGRFLSGVRRRGAWPDCDAVAVFGPGGAAGSVPAEPFDKLRANGIASVPAEPFDKPRANAMTSVRAEPVEALSTTQGGRSRALSSVLLGTGHVKAGELIPGRLLSPIEIQQILSS</sequence>
<dbReference type="InterPro" id="IPR014780">
    <property type="entry name" value="tRNA_psdUridine_synth_TruB"/>
</dbReference>
<dbReference type="CDD" id="cd02573">
    <property type="entry name" value="PseudoU_synth_EcTruB"/>
    <property type="match status" value="1"/>
</dbReference>
<evidence type="ECO:0000256" key="5">
    <source>
        <dbReference type="HAMAP-Rule" id="MF_01080"/>
    </source>
</evidence>
<dbReference type="RefSeq" id="WP_135283819.1">
    <property type="nucleotide sequence ID" value="NZ_SMLL01000001.1"/>
</dbReference>
<dbReference type="Proteomes" id="UP000297564">
    <property type="component" value="Unassembled WGS sequence"/>
</dbReference>
<evidence type="ECO:0000313" key="8">
    <source>
        <dbReference type="EMBL" id="TFZ04936.1"/>
    </source>
</evidence>
<reference evidence="8 9" key="1">
    <citation type="submission" date="2019-03" db="EMBL/GenBank/DDBJ databases">
        <title>Ramlibacter rhizophilus CCTCC AB2015357, whole genome shotgun sequence.</title>
        <authorList>
            <person name="Zhang X."/>
            <person name="Feng G."/>
            <person name="Zhu H."/>
        </authorList>
    </citation>
    <scope>NUCLEOTIDE SEQUENCE [LARGE SCALE GENOMIC DNA]</scope>
    <source>
        <strain evidence="8 9">CCTCC AB2015357</strain>
    </source>
</reference>
<proteinExistence type="inferred from homology"/>
<dbReference type="Pfam" id="PF16198">
    <property type="entry name" value="TruB_C_2"/>
    <property type="match status" value="1"/>
</dbReference>